<dbReference type="OrthoDB" id="10617784at2759"/>
<evidence type="ECO:0000313" key="2">
    <source>
        <dbReference type="Proteomes" id="UP000186817"/>
    </source>
</evidence>
<protein>
    <submittedName>
        <fullName evidence="1">Uncharacterized protein</fullName>
    </submittedName>
</protein>
<proteinExistence type="predicted"/>
<dbReference type="Proteomes" id="UP000186817">
    <property type="component" value="Unassembled WGS sequence"/>
</dbReference>
<reference evidence="1 2" key="1">
    <citation type="submission" date="2016-02" db="EMBL/GenBank/DDBJ databases">
        <title>Genome analysis of coral dinoflagellate symbionts highlights evolutionary adaptations to a symbiotic lifestyle.</title>
        <authorList>
            <person name="Aranda M."/>
            <person name="Li Y."/>
            <person name="Liew Y.J."/>
            <person name="Baumgarten S."/>
            <person name="Simakov O."/>
            <person name="Wilson M."/>
            <person name="Piel J."/>
            <person name="Ashoor H."/>
            <person name="Bougouffa S."/>
            <person name="Bajic V.B."/>
            <person name="Ryu T."/>
            <person name="Ravasi T."/>
            <person name="Bayer T."/>
            <person name="Micklem G."/>
            <person name="Kim H."/>
            <person name="Bhak J."/>
            <person name="Lajeunesse T.C."/>
            <person name="Voolstra C.R."/>
        </authorList>
    </citation>
    <scope>NUCLEOTIDE SEQUENCE [LARGE SCALE GENOMIC DNA]</scope>
    <source>
        <strain evidence="1 2">CCMP2467</strain>
    </source>
</reference>
<dbReference type="EMBL" id="LSRX01000154">
    <property type="protein sequence ID" value="OLQ06692.1"/>
    <property type="molecule type" value="Genomic_DNA"/>
</dbReference>
<comment type="caution">
    <text evidence="1">The sequence shown here is derived from an EMBL/GenBank/DDBJ whole genome shotgun (WGS) entry which is preliminary data.</text>
</comment>
<organism evidence="1 2">
    <name type="scientific">Symbiodinium microadriaticum</name>
    <name type="common">Dinoflagellate</name>
    <name type="synonym">Zooxanthella microadriatica</name>
    <dbReference type="NCBI Taxonomy" id="2951"/>
    <lineage>
        <taxon>Eukaryota</taxon>
        <taxon>Sar</taxon>
        <taxon>Alveolata</taxon>
        <taxon>Dinophyceae</taxon>
        <taxon>Suessiales</taxon>
        <taxon>Symbiodiniaceae</taxon>
        <taxon>Symbiodinium</taxon>
    </lineage>
</organism>
<dbReference type="AlphaFoldDB" id="A0A1Q9EGY6"/>
<gene>
    <name evidence="1" type="ORF">AK812_SmicGene9990</name>
</gene>
<name>A0A1Q9EGY6_SYMMI</name>
<sequence length="130" mass="14139">MASLPQAQIQANVESSARKILSLDACTHGQQDSTFAQDRTYVRGAAGVTVRQLESLVRPEHVREAFELQVGFIREGESIEFDEIAAGAEGEQEAGVSGEASYIRGQMLLRQLAEQDAAGVMVKESDLVTW</sequence>
<accession>A0A1Q9EGY6</accession>
<keyword evidence="2" id="KW-1185">Reference proteome</keyword>
<evidence type="ECO:0000313" key="1">
    <source>
        <dbReference type="EMBL" id="OLQ06692.1"/>
    </source>
</evidence>